<dbReference type="Proteomes" id="UP000799750">
    <property type="component" value="Unassembled WGS sequence"/>
</dbReference>
<proteinExistence type="predicted"/>
<dbReference type="EMBL" id="MU004181">
    <property type="protein sequence ID" value="KAF2502797.1"/>
    <property type="molecule type" value="Genomic_DNA"/>
</dbReference>
<accession>A0A6A6RH60</accession>
<organism evidence="2 3">
    <name type="scientific">Lophium mytilinum</name>
    <dbReference type="NCBI Taxonomy" id="390894"/>
    <lineage>
        <taxon>Eukaryota</taxon>
        <taxon>Fungi</taxon>
        <taxon>Dikarya</taxon>
        <taxon>Ascomycota</taxon>
        <taxon>Pezizomycotina</taxon>
        <taxon>Dothideomycetes</taxon>
        <taxon>Pleosporomycetidae</taxon>
        <taxon>Mytilinidiales</taxon>
        <taxon>Mytilinidiaceae</taxon>
        <taxon>Lophium</taxon>
    </lineage>
</organism>
<dbReference type="SUPFAM" id="SSF55729">
    <property type="entry name" value="Acyl-CoA N-acyltransferases (Nat)"/>
    <property type="match status" value="1"/>
</dbReference>
<name>A0A6A6RH60_9PEZI</name>
<dbReference type="GO" id="GO:0016747">
    <property type="term" value="F:acyltransferase activity, transferring groups other than amino-acyl groups"/>
    <property type="evidence" value="ECO:0007669"/>
    <property type="project" value="InterPro"/>
</dbReference>
<reference evidence="2" key="1">
    <citation type="journal article" date="2020" name="Stud. Mycol.">
        <title>101 Dothideomycetes genomes: a test case for predicting lifestyles and emergence of pathogens.</title>
        <authorList>
            <person name="Haridas S."/>
            <person name="Albert R."/>
            <person name="Binder M."/>
            <person name="Bloem J."/>
            <person name="Labutti K."/>
            <person name="Salamov A."/>
            <person name="Andreopoulos B."/>
            <person name="Baker S."/>
            <person name="Barry K."/>
            <person name="Bills G."/>
            <person name="Bluhm B."/>
            <person name="Cannon C."/>
            <person name="Castanera R."/>
            <person name="Culley D."/>
            <person name="Daum C."/>
            <person name="Ezra D."/>
            <person name="Gonzalez J."/>
            <person name="Henrissat B."/>
            <person name="Kuo A."/>
            <person name="Liang C."/>
            <person name="Lipzen A."/>
            <person name="Lutzoni F."/>
            <person name="Magnuson J."/>
            <person name="Mondo S."/>
            <person name="Nolan M."/>
            <person name="Ohm R."/>
            <person name="Pangilinan J."/>
            <person name="Park H.-J."/>
            <person name="Ramirez L."/>
            <person name="Alfaro M."/>
            <person name="Sun H."/>
            <person name="Tritt A."/>
            <person name="Yoshinaga Y."/>
            <person name="Zwiers L.-H."/>
            <person name="Turgeon B."/>
            <person name="Goodwin S."/>
            <person name="Spatafora J."/>
            <person name="Crous P."/>
            <person name="Grigoriev I."/>
        </authorList>
    </citation>
    <scope>NUCLEOTIDE SEQUENCE</scope>
    <source>
        <strain evidence="2">CBS 269.34</strain>
    </source>
</reference>
<dbReference type="PANTHER" id="PTHR42791:SF16">
    <property type="entry name" value="N-ACETYLTRANSFERASE DOMAIN-CONTAINING PROTEIN"/>
    <property type="match status" value="1"/>
</dbReference>
<dbReference type="Gene3D" id="3.40.630.30">
    <property type="match status" value="1"/>
</dbReference>
<evidence type="ECO:0000259" key="1">
    <source>
        <dbReference type="PROSITE" id="PS51186"/>
    </source>
</evidence>
<evidence type="ECO:0000313" key="2">
    <source>
        <dbReference type="EMBL" id="KAF2502797.1"/>
    </source>
</evidence>
<keyword evidence="3" id="KW-1185">Reference proteome</keyword>
<dbReference type="Pfam" id="PF00583">
    <property type="entry name" value="Acetyltransf_1"/>
    <property type="match status" value="1"/>
</dbReference>
<protein>
    <recommendedName>
        <fullName evidence="1">N-acetyltransferase domain-containing protein</fullName>
    </recommendedName>
</protein>
<dbReference type="PROSITE" id="PS51186">
    <property type="entry name" value="GNAT"/>
    <property type="match status" value="1"/>
</dbReference>
<feature type="domain" description="N-acetyltransferase" evidence="1">
    <location>
        <begin position="155"/>
        <end position="228"/>
    </location>
</feature>
<dbReference type="InterPro" id="IPR016181">
    <property type="entry name" value="Acyl_CoA_acyltransferase"/>
</dbReference>
<dbReference type="InterPro" id="IPR052523">
    <property type="entry name" value="Trichothecene_AcTrans"/>
</dbReference>
<evidence type="ECO:0000313" key="3">
    <source>
        <dbReference type="Proteomes" id="UP000799750"/>
    </source>
</evidence>
<dbReference type="OrthoDB" id="2115692at2759"/>
<dbReference type="PANTHER" id="PTHR42791">
    <property type="entry name" value="GNAT FAMILY ACETYLTRANSFERASE"/>
    <property type="match status" value="1"/>
</dbReference>
<gene>
    <name evidence="2" type="ORF">BU16DRAFT_19241</name>
</gene>
<sequence length="251" mass="28420">MNQNVTIRSARLKDQHVMAYVCGKAFFNEDLFGRVMHPHRDKYPDDVNLFWLRHLREKWWDWNNEILVATVSDDGGMEKVVGVAIWKREGSGSKKLSWASPYRILPYLARLYNAVHTFFYPNRAANPAVENILTDSFPYFSHHFTTPASRQEQYFLDVLGILPAYQGRGIGARLVRRGLEAADREGVCAAVMSSDGNDGFYKRAGFDEVVGWATEGEGNPLAKEKTTGGAILFRWARVDGQPEKTGVQNSE</sequence>
<dbReference type="InterPro" id="IPR000182">
    <property type="entry name" value="GNAT_dom"/>
</dbReference>
<dbReference type="CDD" id="cd04301">
    <property type="entry name" value="NAT_SF"/>
    <property type="match status" value="1"/>
</dbReference>
<dbReference type="AlphaFoldDB" id="A0A6A6RH60"/>